<protein>
    <recommendedName>
        <fullName evidence="4">Thiamine pyrophosphate enzyme TPP-binding domain-containing protein</fullName>
    </recommendedName>
</protein>
<evidence type="ECO:0000256" key="3">
    <source>
        <dbReference type="ARBA" id="ARBA00023052"/>
    </source>
</evidence>
<dbReference type="Pfam" id="PF02775">
    <property type="entry name" value="TPP_enzyme_C"/>
    <property type="match status" value="1"/>
</dbReference>
<dbReference type="InterPro" id="IPR011766">
    <property type="entry name" value="TPP_enzyme_TPP-bd"/>
</dbReference>
<keyword evidence="3" id="KW-0786">Thiamine pyrophosphate</keyword>
<dbReference type="AlphaFoldDB" id="A0AAV1SN47"/>
<reference evidence="5 6" key="1">
    <citation type="submission" date="2024-01" db="EMBL/GenBank/DDBJ databases">
        <authorList>
            <person name="Waweru B."/>
        </authorList>
    </citation>
    <scope>NUCLEOTIDE SEQUENCE [LARGE SCALE GENOMIC DNA]</scope>
</reference>
<evidence type="ECO:0000259" key="4">
    <source>
        <dbReference type="Pfam" id="PF02775"/>
    </source>
</evidence>
<comment type="cofactor">
    <cofactor evidence="1">
        <name>thiamine diphosphate</name>
        <dbReference type="ChEBI" id="CHEBI:58937"/>
    </cofactor>
</comment>
<gene>
    <name evidence="5" type="ORF">DCAF_LOCUS25690</name>
</gene>
<evidence type="ECO:0000313" key="6">
    <source>
        <dbReference type="Proteomes" id="UP001314170"/>
    </source>
</evidence>
<dbReference type="GO" id="GO:0000287">
    <property type="term" value="F:magnesium ion binding"/>
    <property type="evidence" value="ECO:0007669"/>
    <property type="project" value="InterPro"/>
</dbReference>
<name>A0AAV1SN47_9ROSI</name>
<dbReference type="EMBL" id="CAWUPB010001195">
    <property type="protein sequence ID" value="CAK7355430.1"/>
    <property type="molecule type" value="Genomic_DNA"/>
</dbReference>
<keyword evidence="6" id="KW-1185">Reference proteome</keyword>
<dbReference type="PANTHER" id="PTHR18968:SF13">
    <property type="entry name" value="ACETOLACTATE SYNTHASE CATALYTIC SUBUNIT, MITOCHONDRIAL"/>
    <property type="match status" value="1"/>
</dbReference>
<organism evidence="5 6">
    <name type="scientific">Dovyalis caffra</name>
    <dbReference type="NCBI Taxonomy" id="77055"/>
    <lineage>
        <taxon>Eukaryota</taxon>
        <taxon>Viridiplantae</taxon>
        <taxon>Streptophyta</taxon>
        <taxon>Embryophyta</taxon>
        <taxon>Tracheophyta</taxon>
        <taxon>Spermatophyta</taxon>
        <taxon>Magnoliopsida</taxon>
        <taxon>eudicotyledons</taxon>
        <taxon>Gunneridae</taxon>
        <taxon>Pentapetalae</taxon>
        <taxon>rosids</taxon>
        <taxon>fabids</taxon>
        <taxon>Malpighiales</taxon>
        <taxon>Salicaceae</taxon>
        <taxon>Flacourtieae</taxon>
        <taxon>Dovyalis</taxon>
    </lineage>
</organism>
<dbReference type="InterPro" id="IPR029061">
    <property type="entry name" value="THDP-binding"/>
</dbReference>
<dbReference type="InterPro" id="IPR045229">
    <property type="entry name" value="TPP_enz"/>
</dbReference>
<dbReference type="GO" id="GO:0030976">
    <property type="term" value="F:thiamine pyrophosphate binding"/>
    <property type="evidence" value="ECO:0007669"/>
    <property type="project" value="InterPro"/>
</dbReference>
<dbReference type="PANTHER" id="PTHR18968">
    <property type="entry name" value="THIAMINE PYROPHOSPHATE ENZYMES"/>
    <property type="match status" value="1"/>
</dbReference>
<dbReference type="Gene3D" id="3.40.50.970">
    <property type="match status" value="1"/>
</dbReference>
<sequence length="151" mass="16570">MDAHAGTSLQETALRGMKLALEKKAFELKLNLGFGLPAAIGTAGAKPDAIIIDIDGDGSFMMNLQELVTIQVQNLSIEIFVLNRKHLRMVNKCQVGFRKSWRGHSCLGAPLKNLGDFSKNVLFGRTVVECGKPAAQTCWTQQKPVEYQLLV</sequence>
<dbReference type="SUPFAM" id="SSF52518">
    <property type="entry name" value="Thiamin diphosphate-binding fold (THDP-binding)"/>
    <property type="match status" value="1"/>
</dbReference>
<evidence type="ECO:0000256" key="1">
    <source>
        <dbReference type="ARBA" id="ARBA00001964"/>
    </source>
</evidence>
<comment type="similarity">
    <text evidence="2">Belongs to the TPP enzyme family.</text>
</comment>
<comment type="caution">
    <text evidence="5">The sequence shown here is derived from an EMBL/GenBank/DDBJ whole genome shotgun (WGS) entry which is preliminary data.</text>
</comment>
<dbReference type="GO" id="GO:0050660">
    <property type="term" value="F:flavin adenine dinucleotide binding"/>
    <property type="evidence" value="ECO:0007669"/>
    <property type="project" value="TreeGrafter"/>
</dbReference>
<dbReference type="GO" id="GO:0009099">
    <property type="term" value="P:L-valine biosynthetic process"/>
    <property type="evidence" value="ECO:0007669"/>
    <property type="project" value="TreeGrafter"/>
</dbReference>
<dbReference type="InterPro" id="IPR000399">
    <property type="entry name" value="TPP-bd_CS"/>
</dbReference>
<dbReference type="PROSITE" id="PS00187">
    <property type="entry name" value="TPP_ENZYMES"/>
    <property type="match status" value="1"/>
</dbReference>
<proteinExistence type="inferred from homology"/>
<dbReference type="GO" id="GO:0005948">
    <property type="term" value="C:acetolactate synthase complex"/>
    <property type="evidence" value="ECO:0007669"/>
    <property type="project" value="TreeGrafter"/>
</dbReference>
<accession>A0AAV1SN47</accession>
<dbReference type="GO" id="GO:0009097">
    <property type="term" value="P:isoleucine biosynthetic process"/>
    <property type="evidence" value="ECO:0007669"/>
    <property type="project" value="TreeGrafter"/>
</dbReference>
<evidence type="ECO:0000313" key="5">
    <source>
        <dbReference type="EMBL" id="CAK7355430.1"/>
    </source>
</evidence>
<dbReference type="Proteomes" id="UP001314170">
    <property type="component" value="Unassembled WGS sequence"/>
</dbReference>
<evidence type="ECO:0000256" key="2">
    <source>
        <dbReference type="ARBA" id="ARBA00007812"/>
    </source>
</evidence>
<feature type="domain" description="Thiamine pyrophosphate enzyme TPP-binding" evidence="4">
    <location>
        <begin position="31"/>
        <end position="96"/>
    </location>
</feature>
<dbReference type="GO" id="GO:0003984">
    <property type="term" value="F:acetolactate synthase activity"/>
    <property type="evidence" value="ECO:0007669"/>
    <property type="project" value="TreeGrafter"/>
</dbReference>